<comment type="caution">
    <text evidence="14">The sequence shown here is derived from an EMBL/GenBank/DDBJ whole genome shotgun (WGS) entry which is preliminary data.</text>
</comment>
<dbReference type="EMBL" id="NDIQ01000022">
    <property type="protein sequence ID" value="PRT56302.1"/>
    <property type="molecule type" value="Genomic_DNA"/>
</dbReference>
<dbReference type="GO" id="GO:0008703">
    <property type="term" value="F:5-amino-6-(5-phosphoribosylamino)uracil reductase activity"/>
    <property type="evidence" value="ECO:0007669"/>
    <property type="project" value="InterPro"/>
</dbReference>
<evidence type="ECO:0000256" key="9">
    <source>
        <dbReference type="ARBA" id="ARBA00030073"/>
    </source>
</evidence>
<evidence type="ECO:0000256" key="11">
    <source>
        <dbReference type="ARBA" id="ARBA00047550"/>
    </source>
</evidence>
<evidence type="ECO:0000256" key="1">
    <source>
        <dbReference type="ARBA" id="ARBA00003555"/>
    </source>
</evidence>
<evidence type="ECO:0000256" key="10">
    <source>
        <dbReference type="ARBA" id="ARBA00031630"/>
    </source>
</evidence>
<comment type="similarity">
    <text evidence="3">Belongs to the HTP reductase family.</text>
</comment>
<keyword evidence="15" id="KW-1185">Reference proteome</keyword>
<dbReference type="EC" id="1.1.1.302" evidence="4"/>
<dbReference type="InterPro" id="IPR002734">
    <property type="entry name" value="RibDG_C"/>
</dbReference>
<keyword evidence="8" id="KW-0560">Oxidoreductase</keyword>
<dbReference type="Pfam" id="PF01872">
    <property type="entry name" value="RibD_C"/>
    <property type="match status" value="1"/>
</dbReference>
<evidence type="ECO:0000256" key="2">
    <source>
        <dbReference type="ARBA" id="ARBA00005104"/>
    </source>
</evidence>
<dbReference type="GO" id="GO:0009231">
    <property type="term" value="P:riboflavin biosynthetic process"/>
    <property type="evidence" value="ECO:0007669"/>
    <property type="project" value="UniProtKB-KW"/>
</dbReference>
<dbReference type="AlphaFoldDB" id="A0A2T0FMT2"/>
<gene>
    <name evidence="14" type="ORF">B9G98_03922</name>
</gene>
<dbReference type="RefSeq" id="XP_024666247.1">
    <property type="nucleotide sequence ID" value="XM_024810479.1"/>
</dbReference>
<proteinExistence type="inferred from homology"/>
<evidence type="ECO:0000256" key="7">
    <source>
        <dbReference type="ARBA" id="ARBA00022857"/>
    </source>
</evidence>
<feature type="domain" description="Bacterial bifunctional deaminase-reductase C-terminal" evidence="13">
    <location>
        <begin position="26"/>
        <end position="235"/>
    </location>
</feature>
<evidence type="ECO:0000256" key="12">
    <source>
        <dbReference type="ARBA" id="ARBA00049020"/>
    </source>
</evidence>
<evidence type="ECO:0000256" key="5">
    <source>
        <dbReference type="ARBA" id="ARBA00015035"/>
    </source>
</evidence>
<evidence type="ECO:0000256" key="4">
    <source>
        <dbReference type="ARBA" id="ARBA00012851"/>
    </source>
</evidence>
<dbReference type="SUPFAM" id="SSF53597">
    <property type="entry name" value="Dihydrofolate reductase-like"/>
    <property type="match status" value="1"/>
</dbReference>
<evidence type="ECO:0000256" key="3">
    <source>
        <dbReference type="ARBA" id="ARBA00009723"/>
    </source>
</evidence>
<reference evidence="14 15" key="1">
    <citation type="submission" date="2017-04" db="EMBL/GenBank/DDBJ databases">
        <title>Genome sequencing of [Candida] sorbophila.</title>
        <authorList>
            <person name="Ahn J.O."/>
        </authorList>
    </citation>
    <scope>NUCLEOTIDE SEQUENCE [LARGE SCALE GENOMIC DNA]</scope>
    <source>
        <strain evidence="14 15">DS02</strain>
    </source>
</reference>
<dbReference type="PANTHER" id="PTHR38011:SF7">
    <property type="entry name" value="2,5-DIAMINO-6-RIBOSYLAMINO-4(3H)-PYRIMIDINONE 5'-PHOSPHATE REDUCTASE"/>
    <property type="match status" value="1"/>
</dbReference>
<comment type="catalytic activity">
    <reaction evidence="12">
        <text>2,5-diamino-6-(1-D-ribitylamino)pyrimidin-4(3H)-one 5'-phosphate + NADP(+) = 2,5-diamino-6-(1-D-ribosylamino)pyrimidin-4(3H)-one 5'-phosphate + NADPH + H(+)</text>
        <dbReference type="Rhea" id="RHEA:27278"/>
        <dbReference type="ChEBI" id="CHEBI:15378"/>
        <dbReference type="ChEBI" id="CHEBI:57783"/>
        <dbReference type="ChEBI" id="CHEBI:58349"/>
        <dbReference type="ChEBI" id="CHEBI:58890"/>
        <dbReference type="ChEBI" id="CHEBI:59545"/>
        <dbReference type="EC" id="1.1.1.302"/>
    </reaction>
</comment>
<evidence type="ECO:0000256" key="8">
    <source>
        <dbReference type="ARBA" id="ARBA00023002"/>
    </source>
</evidence>
<dbReference type="InterPro" id="IPR050765">
    <property type="entry name" value="Riboflavin_Biosynth_HTPR"/>
</dbReference>
<evidence type="ECO:0000259" key="13">
    <source>
        <dbReference type="Pfam" id="PF01872"/>
    </source>
</evidence>
<comment type="catalytic activity">
    <reaction evidence="11">
        <text>2,5-diamino-6-(1-D-ribitylamino)pyrimidin-4(3H)-one 5'-phosphate + NAD(+) = 2,5-diamino-6-(1-D-ribosylamino)pyrimidin-4(3H)-one 5'-phosphate + NADH + H(+)</text>
        <dbReference type="Rhea" id="RHEA:27274"/>
        <dbReference type="ChEBI" id="CHEBI:15378"/>
        <dbReference type="ChEBI" id="CHEBI:57540"/>
        <dbReference type="ChEBI" id="CHEBI:57945"/>
        <dbReference type="ChEBI" id="CHEBI:58890"/>
        <dbReference type="ChEBI" id="CHEBI:59545"/>
        <dbReference type="EC" id="1.1.1.302"/>
    </reaction>
</comment>
<protein>
    <recommendedName>
        <fullName evidence="5">2,5-diamino-6-ribosylamino-4(3H)-pyrimidinone 5'-phosphate reductase</fullName>
        <ecNumber evidence="4">1.1.1.302</ecNumber>
    </recommendedName>
    <alternativeName>
        <fullName evidence="10">2,5-diamino-6-(5-phospho-D-ribosylamino)pyrimidin-4(3H)-one reductase</fullName>
    </alternativeName>
    <alternativeName>
        <fullName evidence="9">2,5-diamino-6-ribitylamino-4(3H)-pyrimidinone 5'-phosphate synthase</fullName>
    </alternativeName>
</protein>
<organism evidence="14 15">
    <name type="scientific">Wickerhamiella sorbophila</name>
    <dbReference type="NCBI Taxonomy" id="45607"/>
    <lineage>
        <taxon>Eukaryota</taxon>
        <taxon>Fungi</taxon>
        <taxon>Dikarya</taxon>
        <taxon>Ascomycota</taxon>
        <taxon>Saccharomycotina</taxon>
        <taxon>Dipodascomycetes</taxon>
        <taxon>Dipodascales</taxon>
        <taxon>Trichomonascaceae</taxon>
        <taxon>Wickerhamiella</taxon>
    </lineage>
</organism>
<sequence length="245" mass="26488">MDAEIDSLLEDISAYLPSDQRKRKVYVTITYAQSIDGRVAGRRGERTKISGPASSKMTHFLRAKHDAILVGNNTLVIDDPGLNCRYPGCKSSPTPILLDSLFSWGASEKEWNILKNARLGVGQPPYLFTLNTVNLELEPFKQRKTAIEEVGGKVLQLPDMKWPTILSALEDNGIESLMIEGGATVIGSSLEANISDAIIVTIGSNYLGISGVEAAPTAKVALKNVKWASIGDDCILCARQVAAED</sequence>
<dbReference type="InterPro" id="IPR024072">
    <property type="entry name" value="DHFR-like_dom_sf"/>
</dbReference>
<evidence type="ECO:0000256" key="6">
    <source>
        <dbReference type="ARBA" id="ARBA00022619"/>
    </source>
</evidence>
<dbReference type="PANTHER" id="PTHR38011">
    <property type="entry name" value="DIHYDROFOLATE REDUCTASE FAMILY PROTEIN (AFU_ORTHOLOGUE AFUA_8G06820)"/>
    <property type="match status" value="1"/>
</dbReference>
<dbReference type="GeneID" id="36517670"/>
<accession>A0A2T0FMT2</accession>
<keyword evidence="7" id="KW-0521">NADP</keyword>
<evidence type="ECO:0000313" key="14">
    <source>
        <dbReference type="EMBL" id="PRT56302.1"/>
    </source>
</evidence>
<dbReference type="OrthoDB" id="5432at2759"/>
<evidence type="ECO:0000313" key="15">
    <source>
        <dbReference type="Proteomes" id="UP000238350"/>
    </source>
</evidence>
<dbReference type="Gene3D" id="3.40.430.10">
    <property type="entry name" value="Dihydrofolate Reductase, subunit A"/>
    <property type="match status" value="1"/>
</dbReference>
<name>A0A2T0FMT2_9ASCO</name>
<keyword evidence="6" id="KW-0686">Riboflavin biosynthesis</keyword>
<comment type="function">
    <text evidence="1">Catalyzes an early step in riboflavin biosynthesis, the NADPH-dependent reduction of the ribose side chain of 2,5-diamino-6-ribosylamino-4(3H)-pyrimidinone 5'-phosphate, yielding 2,5-diamino-6-ribitylamino-4(3H)-pyrimidinone 5'-phosphate.</text>
</comment>
<dbReference type="Proteomes" id="UP000238350">
    <property type="component" value="Unassembled WGS sequence"/>
</dbReference>
<dbReference type="STRING" id="45607.A0A2T0FMT2"/>
<comment type="pathway">
    <text evidence="2">Cofactor biosynthesis; riboflavin biosynthesis.</text>
</comment>